<gene>
    <name evidence="1" type="ORF">CCC_01729</name>
</gene>
<dbReference type="AlphaFoldDB" id="A0A0C2YLQ8"/>
<sequence>MKQQAALAKKREQINGQRTKMIKTQSDLAVLMSKSDKG</sequence>
<dbReference type="EMBL" id="JXSL01000005">
    <property type="protein sequence ID" value="KIM00735.1"/>
    <property type="molecule type" value="Genomic_DNA"/>
</dbReference>
<organism evidence="1 2">
    <name type="scientific">Paramagnetospirillum magnetotacticum MS-1</name>
    <dbReference type="NCBI Taxonomy" id="272627"/>
    <lineage>
        <taxon>Bacteria</taxon>
        <taxon>Pseudomonadati</taxon>
        <taxon>Pseudomonadota</taxon>
        <taxon>Alphaproteobacteria</taxon>
        <taxon>Rhodospirillales</taxon>
        <taxon>Magnetospirillaceae</taxon>
        <taxon>Paramagnetospirillum</taxon>
    </lineage>
</organism>
<name>A0A0C2YLQ8_PARME</name>
<keyword evidence="2" id="KW-1185">Reference proteome</keyword>
<accession>A0A0C2YLQ8</accession>
<proteinExistence type="predicted"/>
<comment type="caution">
    <text evidence="1">The sequence shown here is derived from an EMBL/GenBank/DDBJ whole genome shotgun (WGS) entry which is preliminary data.</text>
</comment>
<reference evidence="1 2" key="1">
    <citation type="submission" date="2015-01" db="EMBL/GenBank/DDBJ databases">
        <title>Genome Sequence of Magnetospirillum magnetotacticum Strain MS-1.</title>
        <authorList>
            <person name="Marinov G.K."/>
            <person name="Smalley M.D."/>
            <person name="DeSalvo G."/>
        </authorList>
    </citation>
    <scope>NUCLEOTIDE SEQUENCE [LARGE SCALE GENOMIC DNA]</scope>
    <source>
        <strain evidence="1 2">MS-1</strain>
    </source>
</reference>
<dbReference type="Proteomes" id="UP000031971">
    <property type="component" value="Unassembled WGS sequence"/>
</dbReference>
<evidence type="ECO:0000313" key="2">
    <source>
        <dbReference type="Proteomes" id="UP000031971"/>
    </source>
</evidence>
<protein>
    <submittedName>
        <fullName evidence="1">Uncharacterized protein</fullName>
    </submittedName>
</protein>
<evidence type="ECO:0000313" key="1">
    <source>
        <dbReference type="EMBL" id="KIM00735.1"/>
    </source>
</evidence>